<comment type="caution">
    <text evidence="2">The sequence shown here is derived from an EMBL/GenBank/DDBJ whole genome shotgun (WGS) entry which is preliminary data.</text>
</comment>
<proteinExistence type="predicted"/>
<feature type="non-terminal residue" evidence="2">
    <location>
        <position position="52"/>
    </location>
</feature>
<gene>
    <name evidence="2" type="ORF">LTR16_007084</name>
</gene>
<sequence length="52" mass="6012">MAAVLTERRKRWARKRKSGKVAQKMEHSLRSSDGVDAGTLDREVLGRRSDEW</sequence>
<name>A0ABR0LVE2_9PEZI</name>
<dbReference type="EMBL" id="JAVRRA010009656">
    <property type="protein sequence ID" value="KAK5246281.1"/>
    <property type="molecule type" value="Genomic_DNA"/>
</dbReference>
<evidence type="ECO:0000313" key="2">
    <source>
        <dbReference type="EMBL" id="KAK5246281.1"/>
    </source>
</evidence>
<feature type="compositionally biased region" description="Basic residues" evidence="1">
    <location>
        <begin position="8"/>
        <end position="19"/>
    </location>
</feature>
<evidence type="ECO:0000313" key="3">
    <source>
        <dbReference type="Proteomes" id="UP001357485"/>
    </source>
</evidence>
<accession>A0ABR0LVE2</accession>
<reference evidence="2 3" key="1">
    <citation type="submission" date="2023-08" db="EMBL/GenBank/DDBJ databases">
        <title>Black Yeasts Isolated from many extreme environments.</title>
        <authorList>
            <person name="Coleine C."/>
            <person name="Stajich J.E."/>
            <person name="Selbmann L."/>
        </authorList>
    </citation>
    <scope>NUCLEOTIDE SEQUENCE [LARGE SCALE GENOMIC DNA]</scope>
    <source>
        <strain evidence="2 3">CCFEE 536</strain>
    </source>
</reference>
<organism evidence="2 3">
    <name type="scientific">Cryomyces antarcticus</name>
    <dbReference type="NCBI Taxonomy" id="329879"/>
    <lineage>
        <taxon>Eukaryota</taxon>
        <taxon>Fungi</taxon>
        <taxon>Dikarya</taxon>
        <taxon>Ascomycota</taxon>
        <taxon>Pezizomycotina</taxon>
        <taxon>Dothideomycetes</taxon>
        <taxon>Dothideomycetes incertae sedis</taxon>
        <taxon>Cryomyces</taxon>
    </lineage>
</organism>
<evidence type="ECO:0000256" key="1">
    <source>
        <dbReference type="SAM" id="MobiDB-lite"/>
    </source>
</evidence>
<dbReference type="Proteomes" id="UP001357485">
    <property type="component" value="Unassembled WGS sequence"/>
</dbReference>
<protein>
    <submittedName>
        <fullName evidence="2">Uncharacterized protein</fullName>
    </submittedName>
</protein>
<feature type="region of interest" description="Disordered" evidence="1">
    <location>
        <begin position="1"/>
        <end position="40"/>
    </location>
</feature>
<keyword evidence="3" id="KW-1185">Reference proteome</keyword>